<dbReference type="OrthoDB" id="9815009at2"/>
<evidence type="ECO:0000259" key="3">
    <source>
        <dbReference type="PROSITE" id="PS51000"/>
    </source>
</evidence>
<evidence type="ECO:0000256" key="2">
    <source>
        <dbReference type="ARBA" id="ARBA00023163"/>
    </source>
</evidence>
<dbReference type="InterPro" id="IPR001034">
    <property type="entry name" value="DeoR_HTH"/>
</dbReference>
<sequence length="316" mass="36393">MNKTERLLAIVMELQRSKLLTADELAEVLGVSIRTIYRDMQALSEAGVPIVGETGLGYSLMEGFFLPPISFTVQEAVSLLLGAEFVEKRFDPTYRKSAHSSRRKIEAILSRPIREETNRIQGSISLIQKDEMAVMMREKVNLGSIREAMLKGKKLRFTYHKRVAGTDGNRVNVRTVSPFGLAHDEQNGWLLVAFCDLREDIRHFRVSRISDLTVTEDTFQIPDNFNLQSYRPKDTRSIRVCAIFNSEISDKVEEANNYYMETAESKEDGYHVTFRVRQPEELLSWILGWGADVIVTEPESFKNRIREEIEKMKNRY</sequence>
<dbReference type="Proteomes" id="UP000092573">
    <property type="component" value="Chromosome"/>
</dbReference>
<feature type="domain" description="HTH deoR-type" evidence="3">
    <location>
        <begin position="3"/>
        <end position="58"/>
    </location>
</feature>
<dbReference type="Pfam" id="PF13280">
    <property type="entry name" value="WYL"/>
    <property type="match status" value="1"/>
</dbReference>
<keyword evidence="1" id="KW-0805">Transcription regulation</keyword>
<dbReference type="SUPFAM" id="SSF46785">
    <property type="entry name" value="Winged helix' DNA-binding domain"/>
    <property type="match status" value="1"/>
</dbReference>
<dbReference type="RefSeq" id="WP_068700308.1">
    <property type="nucleotide sequence ID" value="NZ_CP014167.1"/>
</dbReference>
<dbReference type="PIRSF" id="PIRSF016838">
    <property type="entry name" value="PafC"/>
    <property type="match status" value="1"/>
</dbReference>
<dbReference type="InterPro" id="IPR051534">
    <property type="entry name" value="CBASS_pafABC_assoc_protein"/>
</dbReference>
<name>A0A1B1N6L8_9BACL</name>
<dbReference type="EMBL" id="CP014167">
    <property type="protein sequence ID" value="ANS77062.1"/>
    <property type="molecule type" value="Genomic_DNA"/>
</dbReference>
<proteinExistence type="predicted"/>
<keyword evidence="2" id="KW-0804">Transcription</keyword>
<dbReference type="InterPro" id="IPR036390">
    <property type="entry name" value="WH_DNA-bd_sf"/>
</dbReference>
<dbReference type="AlphaFoldDB" id="A0A1B1N6L8"/>
<organism evidence="4 5">
    <name type="scientific">Paenibacillus yonginensis</name>
    <dbReference type="NCBI Taxonomy" id="1462996"/>
    <lineage>
        <taxon>Bacteria</taxon>
        <taxon>Bacillati</taxon>
        <taxon>Bacillota</taxon>
        <taxon>Bacilli</taxon>
        <taxon>Bacillales</taxon>
        <taxon>Paenibacillaceae</taxon>
        <taxon>Paenibacillus</taxon>
    </lineage>
</organism>
<reference evidence="4 5" key="1">
    <citation type="submission" date="2016-01" db="EMBL/GenBank/DDBJ databases">
        <title>Complete Genome Sequence of Paenibacillus yonginensis DCY84, a novel Plant Growth-Promoting Bacteria with Elicitation of Induced Systemic Resistance.</title>
        <authorList>
            <person name="Kim Y.J."/>
            <person name="Yang D.C."/>
            <person name="Sukweenadhi J."/>
        </authorList>
    </citation>
    <scope>NUCLEOTIDE SEQUENCE [LARGE SCALE GENOMIC DNA]</scope>
    <source>
        <strain evidence="4 5">DCY84</strain>
    </source>
</reference>
<dbReference type="InterPro" id="IPR013196">
    <property type="entry name" value="HTH_11"/>
</dbReference>
<dbReference type="Pfam" id="PF25583">
    <property type="entry name" value="WCX"/>
    <property type="match status" value="1"/>
</dbReference>
<dbReference type="InterPro" id="IPR028349">
    <property type="entry name" value="PafC-like"/>
</dbReference>
<keyword evidence="5" id="KW-1185">Reference proteome</keyword>
<dbReference type="KEGG" id="pyg:AWM70_02575"/>
<dbReference type="Pfam" id="PF08279">
    <property type="entry name" value="HTH_11"/>
    <property type="match status" value="1"/>
</dbReference>
<gene>
    <name evidence="4" type="ORF">AWM70_02575</name>
</gene>
<dbReference type="PANTHER" id="PTHR34580">
    <property type="match status" value="1"/>
</dbReference>
<dbReference type="PROSITE" id="PS52050">
    <property type="entry name" value="WYL"/>
    <property type="match status" value="1"/>
</dbReference>
<evidence type="ECO:0000313" key="4">
    <source>
        <dbReference type="EMBL" id="ANS77062.1"/>
    </source>
</evidence>
<dbReference type="STRING" id="1462996.AWM70_02575"/>
<protein>
    <submittedName>
        <fullName evidence="4">Transcriptional regulator</fullName>
    </submittedName>
</protein>
<dbReference type="Gene3D" id="1.10.10.10">
    <property type="entry name" value="Winged helix-like DNA-binding domain superfamily/Winged helix DNA-binding domain"/>
    <property type="match status" value="1"/>
</dbReference>
<dbReference type="InterPro" id="IPR036388">
    <property type="entry name" value="WH-like_DNA-bd_sf"/>
</dbReference>
<accession>A0A1B1N6L8</accession>
<dbReference type="PROSITE" id="PS51000">
    <property type="entry name" value="HTH_DEOR_2"/>
    <property type="match status" value="1"/>
</dbReference>
<dbReference type="PANTHER" id="PTHR34580:SF1">
    <property type="entry name" value="PROTEIN PAFC"/>
    <property type="match status" value="1"/>
</dbReference>
<evidence type="ECO:0000313" key="5">
    <source>
        <dbReference type="Proteomes" id="UP000092573"/>
    </source>
</evidence>
<dbReference type="InterPro" id="IPR026881">
    <property type="entry name" value="WYL_dom"/>
</dbReference>
<dbReference type="GO" id="GO:0003700">
    <property type="term" value="F:DNA-binding transcription factor activity"/>
    <property type="evidence" value="ECO:0007669"/>
    <property type="project" value="InterPro"/>
</dbReference>
<evidence type="ECO:0000256" key="1">
    <source>
        <dbReference type="ARBA" id="ARBA00023015"/>
    </source>
</evidence>
<dbReference type="InterPro" id="IPR057727">
    <property type="entry name" value="WCX_dom"/>
</dbReference>